<dbReference type="SUPFAM" id="SSF88723">
    <property type="entry name" value="PIN domain-like"/>
    <property type="match status" value="1"/>
</dbReference>
<evidence type="ECO:0000313" key="3">
    <source>
        <dbReference type="Proteomes" id="UP000620075"/>
    </source>
</evidence>
<dbReference type="RefSeq" id="WP_338178353.1">
    <property type="nucleotide sequence ID" value="NZ_JAEKNQ010000030.1"/>
</dbReference>
<dbReference type="CDD" id="cd09874">
    <property type="entry name" value="PIN_MT3492-like"/>
    <property type="match status" value="1"/>
</dbReference>
<dbReference type="InterPro" id="IPR002716">
    <property type="entry name" value="PIN_dom"/>
</dbReference>
<proteinExistence type="predicted"/>
<sequence>MIVYGDTSGLVKLVIDEIGSDQMDSLYSRADIVAAARIAYAELRAALAALARAGRIARSQLPRVREEAEEVWNGVSPIEVDSSLVQRAGELAEEHYLFGYDAVHLAALQRLAEPGGCLLASWDSELRRAARALGYGLYPDSAVGLR</sequence>
<gene>
    <name evidence="2" type="ORF">JF888_07585</name>
</gene>
<accession>A0A934NC30</accession>
<reference evidence="2 3" key="1">
    <citation type="submission" date="2020-10" db="EMBL/GenBank/DDBJ databases">
        <title>Ca. Dormibacterota MAGs.</title>
        <authorList>
            <person name="Montgomery K."/>
        </authorList>
    </citation>
    <scope>NUCLEOTIDE SEQUENCE [LARGE SCALE GENOMIC DNA]</scope>
    <source>
        <strain evidence="2">SC8811_S16_3</strain>
    </source>
</reference>
<dbReference type="InterPro" id="IPR029060">
    <property type="entry name" value="PIN-like_dom_sf"/>
</dbReference>
<protein>
    <submittedName>
        <fullName evidence="2">Type II toxin-antitoxin system VapC family toxin</fullName>
    </submittedName>
</protein>
<organism evidence="2 3">
    <name type="scientific">Candidatus Dormiibacter inghamiae</name>
    <dbReference type="NCBI Taxonomy" id="3127013"/>
    <lineage>
        <taxon>Bacteria</taxon>
        <taxon>Bacillati</taxon>
        <taxon>Candidatus Dormiibacterota</taxon>
        <taxon>Candidatus Dormibacteria</taxon>
        <taxon>Candidatus Dormibacterales</taxon>
        <taxon>Candidatus Dormibacteraceae</taxon>
        <taxon>Candidatus Dormiibacter</taxon>
    </lineage>
</organism>
<name>A0A934NC30_9BACT</name>
<feature type="domain" description="PIN" evidence="1">
    <location>
        <begin position="5"/>
        <end position="131"/>
    </location>
</feature>
<evidence type="ECO:0000313" key="2">
    <source>
        <dbReference type="EMBL" id="MBJ7603036.1"/>
    </source>
</evidence>
<comment type="caution">
    <text evidence="2">The sequence shown here is derived from an EMBL/GenBank/DDBJ whole genome shotgun (WGS) entry which is preliminary data.</text>
</comment>
<dbReference type="EMBL" id="JAEKNQ010000030">
    <property type="protein sequence ID" value="MBJ7603036.1"/>
    <property type="molecule type" value="Genomic_DNA"/>
</dbReference>
<dbReference type="Pfam" id="PF01850">
    <property type="entry name" value="PIN"/>
    <property type="match status" value="1"/>
</dbReference>
<dbReference type="AlphaFoldDB" id="A0A934NC30"/>
<dbReference type="Gene3D" id="3.40.50.1010">
    <property type="entry name" value="5'-nuclease"/>
    <property type="match status" value="1"/>
</dbReference>
<dbReference type="Proteomes" id="UP000620075">
    <property type="component" value="Unassembled WGS sequence"/>
</dbReference>
<evidence type="ECO:0000259" key="1">
    <source>
        <dbReference type="Pfam" id="PF01850"/>
    </source>
</evidence>